<dbReference type="PIRSF" id="PIRSF000077">
    <property type="entry name" value="Thioredoxin"/>
    <property type="match status" value="1"/>
</dbReference>
<keyword evidence="1 4" id="KW-1015">Disulfide bond</keyword>
<protein>
    <recommendedName>
        <fullName evidence="2">Thioredoxin</fullName>
    </recommendedName>
</protein>
<evidence type="ECO:0000313" key="7">
    <source>
        <dbReference type="EMBL" id="ALM24138.1"/>
    </source>
</evidence>
<feature type="active site" description="Nucleophile" evidence="3">
    <location>
        <position position="31"/>
    </location>
</feature>
<dbReference type="PRINTS" id="PR00421">
    <property type="entry name" value="THIOREDOXIN"/>
</dbReference>
<dbReference type="Gene3D" id="3.40.30.10">
    <property type="entry name" value="Glutaredoxin"/>
    <property type="match status" value="1"/>
</dbReference>
<dbReference type="PROSITE" id="PS00194">
    <property type="entry name" value="THIOREDOXIN_1"/>
    <property type="match status" value="1"/>
</dbReference>
<feature type="active site" description="Nucleophile" evidence="3">
    <location>
        <position position="34"/>
    </location>
</feature>
<dbReference type="InterPro" id="IPR013766">
    <property type="entry name" value="Thioredoxin_domain"/>
</dbReference>
<comment type="similarity">
    <text evidence="2">Belongs to the thioredoxin family.</text>
</comment>
<dbReference type="NCBIfam" id="TIGR01068">
    <property type="entry name" value="thioredoxin"/>
    <property type="match status" value="1"/>
</dbReference>
<accession>A0A0K1NYG5</accession>
<evidence type="ECO:0000256" key="4">
    <source>
        <dbReference type="PIRSR" id="PIRSR000077-4"/>
    </source>
</evidence>
<dbReference type="GO" id="GO:0015035">
    <property type="term" value="F:protein-disulfide reductase activity"/>
    <property type="evidence" value="ECO:0007669"/>
    <property type="project" value="InterPro"/>
</dbReference>
<sequence>MRVLATAADLEKLINENKGRLIVVDFFAQWCGPCRNIAPKVEALAKEIPEVEFAKVDVDQNEEAAAKYSVTAMPTFVFIKDGKEVDRFSGANETKLRETINKHK</sequence>
<evidence type="ECO:0000256" key="3">
    <source>
        <dbReference type="PIRSR" id="PIRSR000077-1"/>
    </source>
</evidence>
<dbReference type="PROSITE" id="PS51352">
    <property type="entry name" value="THIOREDOXIN_2"/>
    <property type="match status" value="1"/>
</dbReference>
<dbReference type="EMBL" id="KP835688">
    <property type="protein sequence ID" value="AKU75588.1"/>
    <property type="molecule type" value="mRNA"/>
</dbReference>
<feature type="site" description="Deprotonates C-terminal active site Cys" evidence="3">
    <location>
        <position position="25"/>
    </location>
</feature>
<reference evidence="7" key="2">
    <citation type="submission" date="2015-05" db="EMBL/GenBank/DDBJ databases">
        <title>The parasitic flatworm Fasciola gigantica encodes a multifunctional thioredoxin.</title>
        <authorList>
            <person name="Tripathi T."/>
            <person name="Gupta A."/>
            <person name="Pandey T."/>
        </authorList>
    </citation>
    <scope>NUCLEOTIDE SEQUENCE</scope>
</reference>
<evidence type="ECO:0000313" key="6">
    <source>
        <dbReference type="EMBL" id="AKU75588.1"/>
    </source>
</evidence>
<dbReference type="InterPro" id="IPR005746">
    <property type="entry name" value="Thioredoxin"/>
</dbReference>
<reference evidence="6" key="1">
    <citation type="submission" date="2015-02" db="EMBL/GenBank/DDBJ databases">
        <authorList>
            <person name="Chooi Y.-H."/>
        </authorList>
    </citation>
    <scope>NUCLEOTIDE SEQUENCE</scope>
</reference>
<dbReference type="CDD" id="cd02947">
    <property type="entry name" value="TRX_family"/>
    <property type="match status" value="1"/>
</dbReference>
<evidence type="ECO:0000256" key="2">
    <source>
        <dbReference type="PIRNR" id="PIRNR000077"/>
    </source>
</evidence>
<proteinExistence type="evidence at transcript level"/>
<feature type="domain" description="Thioredoxin" evidence="5">
    <location>
        <begin position="1"/>
        <end position="104"/>
    </location>
</feature>
<organism evidence="6">
    <name type="scientific">Fasciola gigantica</name>
    <name type="common">Giant liver fluke</name>
    <dbReference type="NCBI Taxonomy" id="46835"/>
    <lineage>
        <taxon>Eukaryota</taxon>
        <taxon>Metazoa</taxon>
        <taxon>Spiralia</taxon>
        <taxon>Lophotrochozoa</taxon>
        <taxon>Platyhelminthes</taxon>
        <taxon>Trematoda</taxon>
        <taxon>Digenea</taxon>
        <taxon>Plagiorchiida</taxon>
        <taxon>Echinostomata</taxon>
        <taxon>Echinostomatoidea</taxon>
        <taxon>Fasciolidae</taxon>
        <taxon>Fasciola</taxon>
    </lineage>
</organism>
<dbReference type="FunFam" id="3.40.30.10:FF:000245">
    <property type="entry name" value="Thioredoxin"/>
    <property type="match status" value="1"/>
</dbReference>
<dbReference type="InterPro" id="IPR017937">
    <property type="entry name" value="Thioredoxin_CS"/>
</dbReference>
<dbReference type="PANTHER" id="PTHR46115">
    <property type="entry name" value="THIOREDOXIN-LIKE PROTEIN 1"/>
    <property type="match status" value="1"/>
</dbReference>
<dbReference type="Pfam" id="PF00085">
    <property type="entry name" value="Thioredoxin"/>
    <property type="match status" value="1"/>
</dbReference>
<evidence type="ECO:0000259" key="5">
    <source>
        <dbReference type="PROSITE" id="PS51352"/>
    </source>
</evidence>
<dbReference type="InterPro" id="IPR036249">
    <property type="entry name" value="Thioredoxin-like_sf"/>
</dbReference>
<feature type="disulfide bond" description="Redox-active" evidence="4">
    <location>
        <begin position="31"/>
        <end position="34"/>
    </location>
</feature>
<dbReference type="EMBL" id="KR869887">
    <property type="protein sequence ID" value="ALM24138.1"/>
    <property type="molecule type" value="mRNA"/>
</dbReference>
<feature type="site" description="Contributes to redox potential value" evidence="3">
    <location>
        <position position="32"/>
    </location>
</feature>
<dbReference type="SUPFAM" id="SSF52833">
    <property type="entry name" value="Thioredoxin-like"/>
    <property type="match status" value="1"/>
</dbReference>
<name>A0A0K1NYG5_FASGI</name>
<evidence type="ECO:0000256" key="1">
    <source>
        <dbReference type="ARBA" id="ARBA00023157"/>
    </source>
</evidence>
<keyword evidence="4" id="KW-0676">Redox-active center</keyword>
<feature type="site" description="Contributes to redox potential value" evidence="3">
    <location>
        <position position="33"/>
    </location>
</feature>
<dbReference type="AlphaFoldDB" id="A0A0K1NYG5"/>